<dbReference type="PANTHER" id="PTHR43433:SF5">
    <property type="entry name" value="AB HYDROLASE-1 DOMAIN-CONTAINING PROTEIN"/>
    <property type="match status" value="1"/>
</dbReference>
<comment type="caution">
    <text evidence="2">The sequence shown here is derived from an EMBL/GenBank/DDBJ whole genome shotgun (WGS) entry which is preliminary data.</text>
</comment>
<dbReference type="InterPro" id="IPR050471">
    <property type="entry name" value="AB_hydrolase"/>
</dbReference>
<evidence type="ECO:0000313" key="2">
    <source>
        <dbReference type="EMBL" id="TDT14473.1"/>
    </source>
</evidence>
<reference evidence="2 3" key="1">
    <citation type="submission" date="2019-03" db="EMBL/GenBank/DDBJ databases">
        <title>Sequencing the genomes of 1000 actinobacteria strains.</title>
        <authorList>
            <person name="Klenk H.-P."/>
        </authorList>
    </citation>
    <scope>NUCLEOTIDE SEQUENCE [LARGE SCALE GENOMIC DNA]</scope>
    <source>
        <strain evidence="2 3">DSM 18936</strain>
    </source>
</reference>
<accession>A0A4R7HWF8</accession>
<keyword evidence="3" id="KW-1185">Reference proteome</keyword>
<evidence type="ECO:0000259" key="1">
    <source>
        <dbReference type="Pfam" id="PF00561"/>
    </source>
</evidence>
<dbReference type="GO" id="GO:0016787">
    <property type="term" value="F:hydrolase activity"/>
    <property type="evidence" value="ECO:0007669"/>
    <property type="project" value="UniProtKB-KW"/>
</dbReference>
<protein>
    <submittedName>
        <fullName evidence="2">Alpha/beta hydrolase family protein</fullName>
    </submittedName>
</protein>
<dbReference type="AlphaFoldDB" id="A0A4R7HWF8"/>
<dbReference type="InterPro" id="IPR029058">
    <property type="entry name" value="AB_hydrolase_fold"/>
</dbReference>
<dbReference type="EMBL" id="SOAU01000001">
    <property type="protein sequence ID" value="TDT14473.1"/>
    <property type="molecule type" value="Genomic_DNA"/>
</dbReference>
<dbReference type="OrthoDB" id="495620at2"/>
<organism evidence="2 3">
    <name type="scientific">Ilumatobacter fluminis</name>
    <dbReference type="NCBI Taxonomy" id="467091"/>
    <lineage>
        <taxon>Bacteria</taxon>
        <taxon>Bacillati</taxon>
        <taxon>Actinomycetota</taxon>
        <taxon>Acidimicrobiia</taxon>
        <taxon>Acidimicrobiales</taxon>
        <taxon>Ilumatobacteraceae</taxon>
        <taxon>Ilumatobacter</taxon>
    </lineage>
</organism>
<evidence type="ECO:0000313" key="3">
    <source>
        <dbReference type="Proteomes" id="UP000294558"/>
    </source>
</evidence>
<dbReference type="Proteomes" id="UP000294558">
    <property type="component" value="Unassembled WGS sequence"/>
</dbReference>
<proteinExistence type="predicted"/>
<feature type="domain" description="AB hydrolase-1" evidence="1">
    <location>
        <begin position="23"/>
        <end position="154"/>
    </location>
</feature>
<gene>
    <name evidence="2" type="ORF">BDK89_0028</name>
</gene>
<dbReference type="RefSeq" id="WP_133867018.1">
    <property type="nucleotide sequence ID" value="NZ_SOAU01000001.1"/>
</dbReference>
<name>A0A4R7HWF8_9ACTN</name>
<keyword evidence="2" id="KW-0378">Hydrolase</keyword>
<sequence>MAEFTCGDATIAYDLEGPDDGVPVLLIAPGGMRSANAIWNDMPFNPRSELSDTYRLIGMDQRNAGRSHAPVTPDDGWDTMRDDQLALLDHLGVEQCHVLGMCIGGPYIAGLLRAAPDRFRSAVMLQPVGIEPDGSNRQAFYEMFDAWVDMKTETHGDVDRSTWDSFRSNMWDGDFVLTATTDDMAVTDTPLLVAMGNDLYHPQSTSRTIADVAPDVTFVETWKEGDALAAFPDQVRTFLAAH</sequence>
<dbReference type="PANTHER" id="PTHR43433">
    <property type="entry name" value="HYDROLASE, ALPHA/BETA FOLD FAMILY PROTEIN"/>
    <property type="match status" value="1"/>
</dbReference>
<dbReference type="InterPro" id="IPR000073">
    <property type="entry name" value="AB_hydrolase_1"/>
</dbReference>
<dbReference type="Pfam" id="PF00561">
    <property type="entry name" value="Abhydrolase_1"/>
    <property type="match status" value="1"/>
</dbReference>
<dbReference type="Gene3D" id="3.40.50.1820">
    <property type="entry name" value="alpha/beta hydrolase"/>
    <property type="match status" value="1"/>
</dbReference>
<dbReference type="SUPFAM" id="SSF53474">
    <property type="entry name" value="alpha/beta-Hydrolases"/>
    <property type="match status" value="1"/>
</dbReference>